<evidence type="ECO:0000256" key="1">
    <source>
        <dbReference type="ARBA" id="ARBA00007154"/>
    </source>
</evidence>
<dbReference type="PIRSF" id="PIRSF000858">
    <property type="entry name" value="SCOT-t"/>
    <property type="match status" value="1"/>
</dbReference>
<evidence type="ECO:0000256" key="2">
    <source>
        <dbReference type="ARBA" id="ARBA00022679"/>
    </source>
</evidence>
<keyword evidence="2 3" id="KW-0808">Transferase</keyword>
<dbReference type="SUPFAM" id="SSF100950">
    <property type="entry name" value="NagB/RpiA/CoA transferase-like"/>
    <property type="match status" value="2"/>
</dbReference>
<dbReference type="InterPro" id="IPR004165">
    <property type="entry name" value="CoA_trans_fam_I"/>
</dbReference>
<sequence>MTDRVERLLCSAAEAVAVIEDGQTVVSGGFVGAGHPEALTEAIEARFLASGRPRGLTLLYAAGQGDGCGRGLNHLGHRGLLARVVGGHWGLAPRIGRLALDGEIEAYNFPQGVICHLLRDIAAGRPGCITAVGLGTFIDPIHQGGRLNSRSTAEMVSRIAIDGREWLFYRAFPVHVGLVRGTAVDVHGNLVMDEEAIIGEVLAIAQAVHNCGGTVIAQVRRVLPRAAHPMSVRVPGILIDRVVVATAEQHDQTFAERDNPAYYGAAERDGTGDLPKLAAGPRRIIASRVCDELRPGAIANLGIGTPEGVALIAAERGLLSDVTLTVESGPIGGVPAGGLSFGASFHPEAIIDQPAQFDFYDGGGLDFAALGAAEIDRRGNVNVSRFGERLAGVGGFVNISQNARRVVFCGTMTSDGLEIAVVRGRLRIVREGRVRKFVADVGQLSYAADVARRKGQEALYVTERAVFRLVDEGLELIELAPGIDVERDVLDQMEFRPLVRQPRLMPASSFDRDTGG</sequence>
<proteinExistence type="inferred from homology"/>
<dbReference type="Pfam" id="PF01144">
    <property type="entry name" value="CoA_trans"/>
    <property type="match status" value="1"/>
</dbReference>
<protein>
    <submittedName>
        <fullName evidence="4">CoA-transferase</fullName>
        <ecNumber evidence="4">2.8.3.-</ecNumber>
    </submittedName>
</protein>
<organism evidence="4 5">
    <name type="scientific">Paludisphaera mucosa</name>
    <dbReference type="NCBI Taxonomy" id="3030827"/>
    <lineage>
        <taxon>Bacteria</taxon>
        <taxon>Pseudomonadati</taxon>
        <taxon>Planctomycetota</taxon>
        <taxon>Planctomycetia</taxon>
        <taxon>Isosphaerales</taxon>
        <taxon>Isosphaeraceae</taxon>
        <taxon>Paludisphaera</taxon>
    </lineage>
</organism>
<evidence type="ECO:0000256" key="3">
    <source>
        <dbReference type="PIRNR" id="PIRNR000858"/>
    </source>
</evidence>
<evidence type="ECO:0000313" key="4">
    <source>
        <dbReference type="EMBL" id="MDG3002610.1"/>
    </source>
</evidence>
<name>A0ABT6F4V1_9BACT</name>
<dbReference type="RefSeq" id="WP_277858974.1">
    <property type="nucleotide sequence ID" value="NZ_JARRAG010000001.1"/>
</dbReference>
<reference evidence="4 5" key="1">
    <citation type="submission" date="2023-03" db="EMBL/GenBank/DDBJ databases">
        <title>Paludisphaera mucosa sp. nov. a novel planctomycete from northern fen.</title>
        <authorList>
            <person name="Ivanova A."/>
        </authorList>
    </citation>
    <scope>NUCLEOTIDE SEQUENCE [LARGE SCALE GENOMIC DNA]</scope>
    <source>
        <strain evidence="4 5">Pla2</strain>
    </source>
</reference>
<dbReference type="PANTHER" id="PTHR43293:SF1">
    <property type="entry name" value="ACETATE COA-TRANSFERASE YDIF"/>
    <property type="match status" value="1"/>
</dbReference>
<dbReference type="Gene3D" id="3.40.1080.10">
    <property type="entry name" value="Glutaconate Coenzyme A-transferase"/>
    <property type="match status" value="2"/>
</dbReference>
<gene>
    <name evidence="4" type="ORF">PZE19_02325</name>
</gene>
<dbReference type="SMART" id="SM00882">
    <property type="entry name" value="CoA_trans"/>
    <property type="match status" value="2"/>
</dbReference>
<dbReference type="PANTHER" id="PTHR43293">
    <property type="entry name" value="ACETATE COA-TRANSFERASE YDIF"/>
    <property type="match status" value="1"/>
</dbReference>
<accession>A0ABT6F4V1</accession>
<dbReference type="EC" id="2.8.3.-" evidence="4"/>
<dbReference type="EMBL" id="JARRAG010000001">
    <property type="protein sequence ID" value="MDG3002610.1"/>
    <property type="molecule type" value="Genomic_DNA"/>
</dbReference>
<dbReference type="GO" id="GO:0016740">
    <property type="term" value="F:transferase activity"/>
    <property type="evidence" value="ECO:0007669"/>
    <property type="project" value="UniProtKB-KW"/>
</dbReference>
<dbReference type="InterPro" id="IPR014388">
    <property type="entry name" value="3-oxoacid_CoA-transferase"/>
</dbReference>
<comment type="similarity">
    <text evidence="1 3">Belongs to the 3-oxoacid CoA-transferase family.</text>
</comment>
<dbReference type="InterPro" id="IPR037171">
    <property type="entry name" value="NagB/RpiA_transferase-like"/>
</dbReference>
<keyword evidence="5" id="KW-1185">Reference proteome</keyword>
<dbReference type="Proteomes" id="UP001216907">
    <property type="component" value="Unassembled WGS sequence"/>
</dbReference>
<evidence type="ECO:0000313" key="5">
    <source>
        <dbReference type="Proteomes" id="UP001216907"/>
    </source>
</evidence>
<comment type="caution">
    <text evidence="4">The sequence shown here is derived from an EMBL/GenBank/DDBJ whole genome shotgun (WGS) entry which is preliminary data.</text>
</comment>